<dbReference type="InterPro" id="IPR045886">
    <property type="entry name" value="ThiF/MoeB/HesA"/>
</dbReference>
<keyword evidence="1" id="KW-0472">Membrane</keyword>
<gene>
    <name evidence="3" type="ORF">ACFQAU_00570</name>
</gene>
<name>A0ABW1YX67_9RHOB</name>
<dbReference type="InterPro" id="IPR035985">
    <property type="entry name" value="Ubiquitin-activating_enz"/>
</dbReference>
<keyword evidence="1" id="KW-0812">Transmembrane</keyword>
<dbReference type="PANTHER" id="PTHR10953:SF102">
    <property type="entry name" value="ADENYLYLTRANSFERASE AND SULFURTRANSFERASE MOCS3"/>
    <property type="match status" value="1"/>
</dbReference>
<feature type="domain" description="THIF-type NAD/FAD binding fold" evidence="2">
    <location>
        <begin position="4"/>
        <end position="230"/>
    </location>
</feature>
<evidence type="ECO:0000313" key="3">
    <source>
        <dbReference type="EMBL" id="MFC6640463.1"/>
    </source>
</evidence>
<proteinExistence type="predicted"/>
<dbReference type="RefSeq" id="WP_386279799.1">
    <property type="nucleotide sequence ID" value="NZ_JBHSWA010000001.1"/>
</dbReference>
<dbReference type="PANTHER" id="PTHR10953">
    <property type="entry name" value="UBIQUITIN-ACTIVATING ENZYME E1"/>
    <property type="match status" value="1"/>
</dbReference>
<reference evidence="4" key="1">
    <citation type="journal article" date="2019" name="Int. J. Syst. Evol. Microbiol.">
        <title>The Global Catalogue of Microorganisms (GCM) 10K type strain sequencing project: providing services to taxonomists for standard genome sequencing and annotation.</title>
        <authorList>
            <consortium name="The Broad Institute Genomics Platform"/>
            <consortium name="The Broad Institute Genome Sequencing Center for Infectious Disease"/>
            <person name="Wu L."/>
            <person name="Ma J."/>
        </authorList>
    </citation>
    <scope>NUCLEOTIDE SEQUENCE [LARGE SCALE GENOMIC DNA]</scope>
    <source>
        <strain evidence="4">NBRC 111368</strain>
    </source>
</reference>
<sequence length="333" mass="34716">MSRYARQTILPQVGAEGQERLAAARMLVVGAGALAVPVLQYLVGAGVGRITLVDGDVVAESNLHRQPLYQMGDIGRPKVTAAAEAMAALNPEVTLTPRAEWLTPANAPGLLAECDIALDCADTFAASLTLSDLSLAQGKPLISASALGMSGYVGGFCGPAPSLRAVFPDLPQTAATCATAGVLGPVVGVIGAAQAQMALSVLLGLSPSPLGQLMIWDAAQWRMSGFRFDSAPEPASPVNFIAESQIAPRDMVIDLRAEAPAPFSAQARHVPPRRCRTCRCPHTHRASCSPAAPACARITRPTPSAPAGREKSPCWPCPVPDPFLNKTTKWSLS</sequence>
<dbReference type="Pfam" id="PF00899">
    <property type="entry name" value="ThiF"/>
    <property type="match status" value="1"/>
</dbReference>
<dbReference type="CDD" id="cd00757">
    <property type="entry name" value="ThiF_MoeB_HesA_family"/>
    <property type="match status" value="1"/>
</dbReference>
<keyword evidence="4" id="KW-1185">Reference proteome</keyword>
<evidence type="ECO:0000259" key="2">
    <source>
        <dbReference type="Pfam" id="PF00899"/>
    </source>
</evidence>
<evidence type="ECO:0000256" key="1">
    <source>
        <dbReference type="SAM" id="Phobius"/>
    </source>
</evidence>
<keyword evidence="1" id="KW-1133">Transmembrane helix</keyword>
<evidence type="ECO:0000313" key="4">
    <source>
        <dbReference type="Proteomes" id="UP001596403"/>
    </source>
</evidence>
<protein>
    <submittedName>
        <fullName evidence="3">HesA/MoeB/ThiF family protein</fullName>
    </submittedName>
</protein>
<accession>A0ABW1YX67</accession>
<dbReference type="Gene3D" id="3.40.50.720">
    <property type="entry name" value="NAD(P)-binding Rossmann-like Domain"/>
    <property type="match status" value="1"/>
</dbReference>
<comment type="caution">
    <text evidence="3">The sequence shown here is derived from an EMBL/GenBank/DDBJ whole genome shotgun (WGS) entry which is preliminary data.</text>
</comment>
<organism evidence="3 4">
    <name type="scientific">Sulfitobacter profundi</name>
    <dbReference type="NCBI Taxonomy" id="2679961"/>
    <lineage>
        <taxon>Bacteria</taxon>
        <taxon>Pseudomonadati</taxon>
        <taxon>Pseudomonadota</taxon>
        <taxon>Alphaproteobacteria</taxon>
        <taxon>Rhodobacterales</taxon>
        <taxon>Roseobacteraceae</taxon>
        <taxon>Sulfitobacter</taxon>
    </lineage>
</organism>
<dbReference type="EMBL" id="JBHSWA010000001">
    <property type="protein sequence ID" value="MFC6640463.1"/>
    <property type="molecule type" value="Genomic_DNA"/>
</dbReference>
<feature type="transmembrane region" description="Helical" evidence="1">
    <location>
        <begin position="21"/>
        <end position="43"/>
    </location>
</feature>
<dbReference type="InterPro" id="IPR000594">
    <property type="entry name" value="ThiF_NAD_FAD-bd"/>
</dbReference>
<dbReference type="Proteomes" id="UP001596403">
    <property type="component" value="Unassembled WGS sequence"/>
</dbReference>
<dbReference type="SUPFAM" id="SSF69572">
    <property type="entry name" value="Activating enzymes of the ubiquitin-like proteins"/>
    <property type="match status" value="1"/>
</dbReference>